<evidence type="ECO:0000256" key="2">
    <source>
        <dbReference type="ARBA" id="ARBA00023242"/>
    </source>
</evidence>
<dbReference type="GO" id="GO:0005634">
    <property type="term" value="C:nucleus"/>
    <property type="evidence" value="ECO:0007669"/>
    <property type="project" value="UniProtKB-SubCell"/>
</dbReference>
<dbReference type="SUPFAM" id="SSF158639">
    <property type="entry name" value="ENT-like"/>
    <property type="match status" value="1"/>
</dbReference>
<dbReference type="OrthoDB" id="663550at2759"/>
<dbReference type="Proteomes" id="UP000030645">
    <property type="component" value="Unassembled WGS sequence"/>
</dbReference>
<comment type="subcellular location">
    <subcellularLocation>
        <location evidence="1">Nucleus</location>
    </subcellularLocation>
</comment>
<keyword evidence="2" id="KW-0539">Nucleus</keyword>
<evidence type="ECO:0000259" key="4">
    <source>
        <dbReference type="PROSITE" id="PS51138"/>
    </source>
</evidence>
<dbReference type="InterPro" id="IPR008395">
    <property type="entry name" value="Agenet-like_dom"/>
</dbReference>
<evidence type="ECO:0000313" key="6">
    <source>
        <dbReference type="Proteomes" id="UP000030645"/>
    </source>
</evidence>
<evidence type="ECO:0000256" key="1">
    <source>
        <dbReference type="ARBA" id="ARBA00004123"/>
    </source>
</evidence>
<feature type="domain" description="ENT" evidence="4">
    <location>
        <begin position="273"/>
        <end position="333"/>
    </location>
</feature>
<dbReference type="PROSITE" id="PS51138">
    <property type="entry name" value="ENT"/>
    <property type="match status" value="1"/>
</dbReference>
<dbReference type="Pfam" id="PF03735">
    <property type="entry name" value="ENT"/>
    <property type="match status" value="1"/>
</dbReference>
<organism evidence="5 6">
    <name type="scientific">Morus notabilis</name>
    <dbReference type="NCBI Taxonomy" id="981085"/>
    <lineage>
        <taxon>Eukaryota</taxon>
        <taxon>Viridiplantae</taxon>
        <taxon>Streptophyta</taxon>
        <taxon>Embryophyta</taxon>
        <taxon>Tracheophyta</taxon>
        <taxon>Spermatophyta</taxon>
        <taxon>Magnoliopsida</taxon>
        <taxon>eudicotyledons</taxon>
        <taxon>Gunneridae</taxon>
        <taxon>Pentapetalae</taxon>
        <taxon>rosids</taxon>
        <taxon>fabids</taxon>
        <taxon>Rosales</taxon>
        <taxon>Moraceae</taxon>
        <taxon>Moreae</taxon>
        <taxon>Morus</taxon>
    </lineage>
</organism>
<protein>
    <recommendedName>
        <fullName evidence="4">ENT domain-containing protein</fullName>
    </recommendedName>
</protein>
<feature type="region of interest" description="Disordered" evidence="3">
    <location>
        <begin position="248"/>
        <end position="267"/>
    </location>
</feature>
<gene>
    <name evidence="5" type="ORF">L484_012544</name>
</gene>
<dbReference type="eggNOG" id="KOG4675">
    <property type="taxonomic scope" value="Eukaryota"/>
</dbReference>
<name>W9QM37_9ROSA</name>
<evidence type="ECO:0000313" key="5">
    <source>
        <dbReference type="EMBL" id="EXB26553.1"/>
    </source>
</evidence>
<dbReference type="EMBL" id="KE343371">
    <property type="protein sequence ID" value="EXB26553.1"/>
    <property type="molecule type" value="Genomic_DNA"/>
</dbReference>
<proteinExistence type="predicted"/>
<dbReference type="Gene3D" id="1.10.1240.40">
    <property type="entry name" value="ENT domain"/>
    <property type="match status" value="1"/>
</dbReference>
<accession>W9QM37</accession>
<dbReference type="PANTHER" id="PTHR31917">
    <property type="entry name" value="AGENET DOMAIN-CONTAINING PROTEIN-RELATED"/>
    <property type="match status" value="1"/>
</dbReference>
<dbReference type="InterPro" id="IPR005491">
    <property type="entry name" value="ENT_dom"/>
</dbReference>
<dbReference type="AlphaFoldDB" id="W9QM37"/>
<dbReference type="InterPro" id="IPR036142">
    <property type="entry name" value="ENT_dom-like_sf"/>
</dbReference>
<dbReference type="SMART" id="SM00743">
    <property type="entry name" value="Agenet"/>
    <property type="match status" value="2"/>
</dbReference>
<reference evidence="6" key="1">
    <citation type="submission" date="2013-01" db="EMBL/GenBank/DDBJ databases">
        <title>Draft Genome Sequence of a Mulberry Tree, Morus notabilis C.K. Schneid.</title>
        <authorList>
            <person name="He N."/>
            <person name="Zhao S."/>
        </authorList>
    </citation>
    <scope>NUCLEOTIDE SEQUENCE</scope>
</reference>
<dbReference type="PANTHER" id="PTHR31917:SF59">
    <property type="entry name" value="ENT DOMAIN-CONTAINING PROTEIN"/>
    <property type="match status" value="1"/>
</dbReference>
<dbReference type="STRING" id="981085.W9QM37"/>
<dbReference type="SMART" id="SM01191">
    <property type="entry name" value="ENT"/>
    <property type="match status" value="1"/>
</dbReference>
<sequence>MKFKEGSSVEVLRKDKDPYGSWYSGTTIGLDGDHYVIRYKFLVDHRGDFVVERVPKKKIRPQPPLDQKRKKQRWFAGDIAEVFDSQCWRVGKVAKVLRNKRLVVKFFGSIQLKEFHVSNLRFRQVWRENKWSDFVKIQNHKQEVNSSRQESSGFGLGCRAPLEAICERTTNPDAEGCNQRLIMRHSLSRQVGNSTSLQVVDNNVKAEKETTNDSMQDSNECSVASCSLNETAEWTTGVSHRIDENVSHGSDAESAFPTVSSKRNKVSSPGHKLEVDIHNLELQAYKSTVQALYASGPLSWEQESLLTNLRLSLHISNDEHLHQLKHLLSAQVL</sequence>
<evidence type="ECO:0000256" key="3">
    <source>
        <dbReference type="SAM" id="MobiDB-lite"/>
    </source>
</evidence>
<dbReference type="Pfam" id="PF05641">
    <property type="entry name" value="Agenet"/>
    <property type="match status" value="1"/>
</dbReference>
<keyword evidence="6" id="KW-1185">Reference proteome</keyword>
<dbReference type="KEGG" id="mnt:21395750"/>
<dbReference type="InterPro" id="IPR014002">
    <property type="entry name" value="Agenet_dom_plant"/>
</dbReference>